<gene>
    <name evidence="1" type="ORF">BZG01_21225</name>
</gene>
<evidence type="ECO:0000313" key="2">
    <source>
        <dbReference type="Proteomes" id="UP000233618"/>
    </source>
</evidence>
<dbReference type="Proteomes" id="UP000233618">
    <property type="component" value="Unassembled WGS sequence"/>
</dbReference>
<proteinExistence type="predicted"/>
<protein>
    <submittedName>
        <fullName evidence="1">Uncharacterized protein</fullName>
    </submittedName>
</protein>
<organism evidence="1 2">
    <name type="scientific">Labilibaculum manganireducens</name>
    <dbReference type="NCBI Taxonomy" id="1940525"/>
    <lineage>
        <taxon>Bacteria</taxon>
        <taxon>Pseudomonadati</taxon>
        <taxon>Bacteroidota</taxon>
        <taxon>Bacteroidia</taxon>
        <taxon>Marinilabiliales</taxon>
        <taxon>Marinifilaceae</taxon>
        <taxon>Labilibaculum</taxon>
    </lineage>
</organism>
<dbReference type="EMBL" id="MVDE01000084">
    <property type="protein sequence ID" value="PKQ60176.1"/>
    <property type="molecule type" value="Genomic_DNA"/>
</dbReference>
<dbReference type="RefSeq" id="WP_101311838.1">
    <property type="nucleotide sequence ID" value="NZ_MVDE01000084.1"/>
</dbReference>
<dbReference type="AlphaFoldDB" id="A0A2N3HQ40"/>
<reference evidence="1 2" key="1">
    <citation type="journal article" date="2017" name="Front. Microbiol.">
        <title>Labilibaculum manganireducens gen. nov., sp. nov. and Labilibaculum filiforme sp. nov., Novel Bacteroidetes Isolated from Subsurface Sediments of the Baltic Sea.</title>
        <authorList>
            <person name="Vandieken V."/>
            <person name="Marshall I.P."/>
            <person name="Niemann H."/>
            <person name="Engelen B."/>
            <person name="Cypionka H."/>
        </authorList>
    </citation>
    <scope>NUCLEOTIDE SEQUENCE [LARGE SCALE GENOMIC DNA]</scope>
    <source>
        <strain evidence="1 2">59.10-2M</strain>
    </source>
</reference>
<sequence>MNEINTDYRNAYYDFSFKVYRDCRTGEIYKEYYGDFIPEIDTSNSKWQDGCICSIEYDEFSERYIDLETGLTVGGPRHTLVDHMEHYEWAVESAQYTGGNLSDFLDEEYDYMYQEVLCDCGKLDTEDDWEEDEVIKYDGITFCEDCHPDPNFHPDPIRYNPGDHFF</sequence>
<comment type="caution">
    <text evidence="1">The sequence shown here is derived from an EMBL/GenBank/DDBJ whole genome shotgun (WGS) entry which is preliminary data.</text>
</comment>
<name>A0A2N3HQ40_9BACT</name>
<accession>A0A2N3HQ40</accession>
<keyword evidence="2" id="KW-1185">Reference proteome</keyword>
<evidence type="ECO:0000313" key="1">
    <source>
        <dbReference type="EMBL" id="PKQ60176.1"/>
    </source>
</evidence>